<dbReference type="Gene3D" id="1.10.260.40">
    <property type="entry name" value="lambda repressor-like DNA-binding domains"/>
    <property type="match status" value="1"/>
</dbReference>
<feature type="domain" description="HTH cro/C1-type" evidence="1">
    <location>
        <begin position="1"/>
        <end position="43"/>
    </location>
</feature>
<organism evidence="2 3">
    <name type="scientific">Crocosphaera watsonii WH 0005</name>
    <dbReference type="NCBI Taxonomy" id="423472"/>
    <lineage>
        <taxon>Bacteria</taxon>
        <taxon>Bacillati</taxon>
        <taxon>Cyanobacteriota</taxon>
        <taxon>Cyanophyceae</taxon>
        <taxon>Oscillatoriophycideae</taxon>
        <taxon>Chroococcales</taxon>
        <taxon>Aphanothecaceae</taxon>
        <taxon>Crocosphaera</taxon>
    </lineage>
</organism>
<dbReference type="Pfam" id="PF01381">
    <property type="entry name" value="HTH_3"/>
    <property type="match status" value="1"/>
</dbReference>
<reference evidence="2 3" key="2">
    <citation type="submission" date="2013-09" db="EMBL/GenBank/DDBJ databases">
        <title>Whole genome comparison of six Crocosphaera watsonii strains with differing phenotypes.</title>
        <authorList>
            <person name="Bench S.R."/>
            <person name="Heller P."/>
            <person name="Frank I."/>
            <person name="Arciniega M."/>
            <person name="Shilova I.N."/>
            <person name="Zehr J.P."/>
        </authorList>
    </citation>
    <scope>NUCLEOTIDE SEQUENCE [LARGE SCALE GENOMIC DNA]</scope>
    <source>
        <strain evidence="2 3">WH 0005</strain>
    </source>
</reference>
<evidence type="ECO:0000313" key="2">
    <source>
        <dbReference type="EMBL" id="CCQ56050.1"/>
    </source>
</evidence>
<protein>
    <recommendedName>
        <fullName evidence="1">HTH cro/C1-type domain-containing protein</fullName>
    </recommendedName>
</protein>
<sequence length="54" mass="6008">MAIAVGVTDQTVSNWETGQRTPRLSPTQMFKLCQVLNCELKDLADKEPQNNPSC</sequence>
<dbReference type="GO" id="GO:0003677">
    <property type="term" value="F:DNA binding"/>
    <property type="evidence" value="ECO:0007669"/>
    <property type="project" value="InterPro"/>
</dbReference>
<evidence type="ECO:0000313" key="3">
    <source>
        <dbReference type="Proteomes" id="UP000017981"/>
    </source>
</evidence>
<dbReference type="EMBL" id="CAQL01000537">
    <property type="protein sequence ID" value="CCQ56050.1"/>
    <property type="molecule type" value="Genomic_DNA"/>
</dbReference>
<dbReference type="SUPFAM" id="SSF47413">
    <property type="entry name" value="lambda repressor-like DNA-binding domains"/>
    <property type="match status" value="1"/>
</dbReference>
<dbReference type="InterPro" id="IPR010982">
    <property type="entry name" value="Lambda_DNA-bd_dom_sf"/>
</dbReference>
<reference evidence="2 3" key="1">
    <citation type="submission" date="2013-01" db="EMBL/GenBank/DDBJ databases">
        <authorList>
            <person name="Bench S."/>
        </authorList>
    </citation>
    <scope>NUCLEOTIDE SEQUENCE [LARGE SCALE GENOMIC DNA]</scope>
    <source>
        <strain evidence="2 3">WH 0005</strain>
    </source>
</reference>
<dbReference type="Proteomes" id="UP000017981">
    <property type="component" value="Unassembled WGS sequence"/>
</dbReference>
<dbReference type="PROSITE" id="PS50943">
    <property type="entry name" value="HTH_CROC1"/>
    <property type="match status" value="1"/>
</dbReference>
<evidence type="ECO:0000259" key="1">
    <source>
        <dbReference type="PROSITE" id="PS50943"/>
    </source>
</evidence>
<dbReference type="InterPro" id="IPR001387">
    <property type="entry name" value="Cro/C1-type_HTH"/>
</dbReference>
<dbReference type="AlphaFoldDB" id="T2IV56"/>
<proteinExistence type="predicted"/>
<comment type="caution">
    <text evidence="2">The sequence shown here is derived from an EMBL/GenBank/DDBJ whole genome shotgun (WGS) entry which is preliminary data.</text>
</comment>
<name>T2IV56_CROWT</name>
<gene>
    <name evidence="2" type="ORF">CWATWH0005_2519</name>
</gene>
<accession>T2IV56</accession>
<dbReference type="CDD" id="cd00093">
    <property type="entry name" value="HTH_XRE"/>
    <property type="match status" value="1"/>
</dbReference>